<evidence type="ECO:0000313" key="1">
    <source>
        <dbReference type="EMBL" id="AIY64963.1"/>
    </source>
</evidence>
<keyword evidence="2" id="KW-1185">Reference proteome</keyword>
<gene>
    <name evidence="1" type="ORF">OM33_07220</name>
</gene>
<name>A0A0A7EEJ0_9GAMM</name>
<protein>
    <submittedName>
        <fullName evidence="1">Uncharacterized protein</fullName>
    </submittedName>
</protein>
<organism evidence="1 2">
    <name type="scientific">Pseudoalteromonas piratica</name>
    <dbReference type="NCBI Taxonomy" id="1348114"/>
    <lineage>
        <taxon>Bacteria</taxon>
        <taxon>Pseudomonadati</taxon>
        <taxon>Pseudomonadota</taxon>
        <taxon>Gammaproteobacteria</taxon>
        <taxon>Alteromonadales</taxon>
        <taxon>Pseudoalteromonadaceae</taxon>
        <taxon>Pseudoalteromonas</taxon>
    </lineage>
</organism>
<sequence length="375" mass="43569">MNSTVIIVNFLYRSRENNNDKVGGMKQFALTALVGLSLVGCGDPDSLDNIEFVKRNLENKNLHEKLLTIEQSKDLSEKHKALYQQISSSYNLLEQSKKEKDRFSSYHNGFLARSAYYTDEADYQAVVSAKKLEDVTGLYRRIEPYFKTEKAADFIYTTTADTWDIYSVIQQVKYNAQVLHAVNEGENVKNKNNNPELRKWLDKTIARQYQELQEIVYILVQASETEKEVFYADKKQIEQDADRILAGVRAEKARQMLKPDMYAWQQKNLWRYELVNNTCMVLDEKIRDYGIAKDCHRLLKAYEGYTIEPDEFSNFAAKSRIARNKLASVTEELKERYNYSETVEKVALKPNDQLNALMMSLKKDMYRATPNIGIL</sequence>
<dbReference type="Proteomes" id="UP000030341">
    <property type="component" value="Chromosome 1"/>
</dbReference>
<dbReference type="EMBL" id="CP009888">
    <property type="protein sequence ID" value="AIY64963.1"/>
    <property type="molecule type" value="Genomic_DNA"/>
</dbReference>
<dbReference type="AlphaFoldDB" id="A0A0A7EEJ0"/>
<evidence type="ECO:0000313" key="2">
    <source>
        <dbReference type="Proteomes" id="UP000030341"/>
    </source>
</evidence>
<dbReference type="KEGG" id="pseo:OM33_07220"/>
<reference evidence="1 2" key="1">
    <citation type="submission" date="2014-11" db="EMBL/GenBank/DDBJ databases">
        <title>Complete Genome Sequence of Pseudoalteromonas sp. Strain OCN003 Isolated from Kaneohe Bay, Oahu, Hawaii.</title>
        <authorList>
            <person name="Beurmann S."/>
            <person name="Videau P."/>
            <person name="Ushijima B."/>
            <person name="Smith A.M."/>
            <person name="Aeby G.S."/>
            <person name="Callahan S.M."/>
            <person name="Belcaid M."/>
        </authorList>
    </citation>
    <scope>NUCLEOTIDE SEQUENCE [LARGE SCALE GENOMIC DNA]</scope>
    <source>
        <strain evidence="1 2">OCN003</strain>
    </source>
</reference>
<dbReference type="HOGENOM" id="CLU_737451_0_0_6"/>
<dbReference type="OrthoDB" id="9895141at2"/>
<dbReference type="STRING" id="1348114.OM33_07220"/>
<accession>A0A0A7EEJ0</accession>
<proteinExistence type="predicted"/>
<dbReference type="eggNOG" id="ENOG5033SG8">
    <property type="taxonomic scope" value="Bacteria"/>
</dbReference>